<name>A0A4R4VIV4_9ACTN</name>
<keyword evidence="3" id="KW-1185">Reference proteome</keyword>
<comment type="caution">
    <text evidence="2">The sequence shown here is derived from an EMBL/GenBank/DDBJ whole genome shotgun (WGS) entry which is preliminary data.</text>
</comment>
<dbReference type="AlphaFoldDB" id="A0A4R4VIV4"/>
<accession>A0A4R4VIV4</accession>
<feature type="transmembrane region" description="Helical" evidence="1">
    <location>
        <begin position="21"/>
        <end position="42"/>
    </location>
</feature>
<reference evidence="2 3" key="1">
    <citation type="submission" date="2019-03" db="EMBL/GenBank/DDBJ databases">
        <title>Draft genome sequences of novel Actinobacteria.</title>
        <authorList>
            <person name="Sahin N."/>
            <person name="Ay H."/>
            <person name="Saygin H."/>
        </authorList>
    </citation>
    <scope>NUCLEOTIDE SEQUENCE [LARGE SCALE GENOMIC DNA]</scope>
    <source>
        <strain evidence="2 3">KC310</strain>
    </source>
</reference>
<evidence type="ECO:0000313" key="3">
    <source>
        <dbReference type="Proteomes" id="UP000295258"/>
    </source>
</evidence>
<protein>
    <submittedName>
        <fullName evidence="2">Uncharacterized protein</fullName>
    </submittedName>
</protein>
<gene>
    <name evidence="2" type="ORF">E1292_30795</name>
</gene>
<keyword evidence="1" id="KW-0812">Transmembrane</keyword>
<evidence type="ECO:0000313" key="2">
    <source>
        <dbReference type="EMBL" id="TDC99779.1"/>
    </source>
</evidence>
<organism evidence="2 3">
    <name type="scientific">Nonomuraea deserti</name>
    <dbReference type="NCBI Taxonomy" id="1848322"/>
    <lineage>
        <taxon>Bacteria</taxon>
        <taxon>Bacillati</taxon>
        <taxon>Actinomycetota</taxon>
        <taxon>Actinomycetes</taxon>
        <taxon>Streptosporangiales</taxon>
        <taxon>Streptosporangiaceae</taxon>
        <taxon>Nonomuraea</taxon>
    </lineage>
</organism>
<keyword evidence="1" id="KW-1133">Transmembrane helix</keyword>
<keyword evidence="1" id="KW-0472">Membrane</keyword>
<dbReference type="Proteomes" id="UP000295258">
    <property type="component" value="Unassembled WGS sequence"/>
</dbReference>
<dbReference type="RefSeq" id="WP_132599235.1">
    <property type="nucleotide sequence ID" value="NZ_SMKO01000106.1"/>
</dbReference>
<sequence length="133" mass="14286">MAPPPPTHHSPPQPPRKASKAIPLTILGVLSVMLVGYCAAVQDDEEVTADCVMRLDDGSYQIVDDDYCDDDDDGGTHYYGGSRGAYLWYYGGTRVGNRVRGGTTYRPSNVDINTRNGKSIQRGGFGSKWGGGG</sequence>
<evidence type="ECO:0000256" key="1">
    <source>
        <dbReference type="SAM" id="Phobius"/>
    </source>
</evidence>
<proteinExistence type="predicted"/>
<dbReference type="EMBL" id="SMKO01000106">
    <property type="protein sequence ID" value="TDC99779.1"/>
    <property type="molecule type" value="Genomic_DNA"/>
</dbReference>